<name>A0A1M5J3J9_9FLAO</name>
<dbReference type="AlphaFoldDB" id="A0A1M5J3J9"/>
<dbReference type="RefSeq" id="WP_167369523.1">
    <property type="nucleotide sequence ID" value="NZ_FQWC01000002.1"/>
</dbReference>
<proteinExistence type="predicted"/>
<dbReference type="EMBL" id="FQWC01000002">
    <property type="protein sequence ID" value="SHG34770.1"/>
    <property type="molecule type" value="Genomic_DNA"/>
</dbReference>
<organism evidence="1 2">
    <name type="scientific">Flavobacterium defluvii</name>
    <dbReference type="NCBI Taxonomy" id="370979"/>
    <lineage>
        <taxon>Bacteria</taxon>
        <taxon>Pseudomonadati</taxon>
        <taxon>Bacteroidota</taxon>
        <taxon>Flavobacteriia</taxon>
        <taxon>Flavobacteriales</taxon>
        <taxon>Flavobacteriaceae</taxon>
        <taxon>Flavobacterium</taxon>
    </lineage>
</organism>
<evidence type="ECO:0000313" key="1">
    <source>
        <dbReference type="EMBL" id="SHG34770.1"/>
    </source>
</evidence>
<keyword evidence="2" id="KW-1185">Reference proteome</keyword>
<gene>
    <name evidence="1" type="ORF">SAMN05443663_102589</name>
</gene>
<accession>A0A1M5J3J9</accession>
<sequence length="67" mass="8173">MRNSFSVKTILRKDKWKSDDINRHPLYYQIIFKSGKTKLPSGKYVNINQWDEKKKVCKRFSPKEYFN</sequence>
<evidence type="ECO:0000313" key="2">
    <source>
        <dbReference type="Proteomes" id="UP000184071"/>
    </source>
</evidence>
<dbReference type="Proteomes" id="UP000184071">
    <property type="component" value="Unassembled WGS sequence"/>
</dbReference>
<dbReference type="STRING" id="370979.SAMN05443663_102589"/>
<reference evidence="2" key="1">
    <citation type="submission" date="2016-11" db="EMBL/GenBank/DDBJ databases">
        <authorList>
            <person name="Varghese N."/>
            <person name="Submissions S."/>
        </authorList>
    </citation>
    <scope>NUCLEOTIDE SEQUENCE [LARGE SCALE GENOMIC DNA]</scope>
    <source>
        <strain evidence="2">DSM 17963</strain>
    </source>
</reference>
<protein>
    <submittedName>
        <fullName evidence="1">Uncharacterized protein</fullName>
    </submittedName>
</protein>